<dbReference type="EMBL" id="JAOYFB010000004">
    <property type="protein sequence ID" value="KAK4012524.1"/>
    <property type="molecule type" value="Genomic_DNA"/>
</dbReference>
<accession>A0ABQ9ZHY8</accession>
<name>A0ABQ9ZHY8_9CRUS</name>
<keyword evidence="1" id="KW-0812">Transmembrane</keyword>
<gene>
    <name evidence="2" type="ORF">OUZ56_024763</name>
</gene>
<evidence type="ECO:0000256" key="1">
    <source>
        <dbReference type="SAM" id="Phobius"/>
    </source>
</evidence>
<feature type="transmembrane region" description="Helical" evidence="1">
    <location>
        <begin position="44"/>
        <end position="62"/>
    </location>
</feature>
<sequence length="85" mass="9645">MATESPRTGLVSLGMSEVHSGRDPTMKPKERNKFEKLTIKTKKVVYKFGILKILMLWFQLAAGQKFVRLWNVDLLPAVNNPSDKA</sequence>
<protein>
    <submittedName>
        <fullName evidence="2">Uncharacterized protein</fullName>
    </submittedName>
</protein>
<organism evidence="2 3">
    <name type="scientific">Daphnia magna</name>
    <dbReference type="NCBI Taxonomy" id="35525"/>
    <lineage>
        <taxon>Eukaryota</taxon>
        <taxon>Metazoa</taxon>
        <taxon>Ecdysozoa</taxon>
        <taxon>Arthropoda</taxon>
        <taxon>Crustacea</taxon>
        <taxon>Branchiopoda</taxon>
        <taxon>Diplostraca</taxon>
        <taxon>Cladocera</taxon>
        <taxon>Anomopoda</taxon>
        <taxon>Daphniidae</taxon>
        <taxon>Daphnia</taxon>
    </lineage>
</organism>
<evidence type="ECO:0000313" key="2">
    <source>
        <dbReference type="EMBL" id="KAK4012524.1"/>
    </source>
</evidence>
<evidence type="ECO:0000313" key="3">
    <source>
        <dbReference type="Proteomes" id="UP001234178"/>
    </source>
</evidence>
<proteinExistence type="predicted"/>
<reference evidence="2 3" key="1">
    <citation type="journal article" date="2023" name="Nucleic Acids Res.">
        <title>The hologenome of Daphnia magna reveals possible DNA methylation and microbiome-mediated evolution of the host genome.</title>
        <authorList>
            <person name="Chaturvedi A."/>
            <person name="Li X."/>
            <person name="Dhandapani V."/>
            <person name="Marshall H."/>
            <person name="Kissane S."/>
            <person name="Cuenca-Cambronero M."/>
            <person name="Asole G."/>
            <person name="Calvet F."/>
            <person name="Ruiz-Romero M."/>
            <person name="Marangio P."/>
            <person name="Guigo R."/>
            <person name="Rago D."/>
            <person name="Mirbahai L."/>
            <person name="Eastwood N."/>
            <person name="Colbourne J.K."/>
            <person name="Zhou J."/>
            <person name="Mallon E."/>
            <person name="Orsini L."/>
        </authorList>
    </citation>
    <scope>NUCLEOTIDE SEQUENCE [LARGE SCALE GENOMIC DNA]</scope>
    <source>
        <strain evidence="2">LRV0_1</strain>
    </source>
</reference>
<keyword evidence="1" id="KW-1133">Transmembrane helix</keyword>
<keyword evidence="3" id="KW-1185">Reference proteome</keyword>
<dbReference type="Proteomes" id="UP001234178">
    <property type="component" value="Unassembled WGS sequence"/>
</dbReference>
<keyword evidence="1" id="KW-0472">Membrane</keyword>
<comment type="caution">
    <text evidence="2">The sequence shown here is derived from an EMBL/GenBank/DDBJ whole genome shotgun (WGS) entry which is preliminary data.</text>
</comment>